<dbReference type="NCBIfam" id="TIGR00633">
    <property type="entry name" value="xth"/>
    <property type="match status" value="1"/>
</dbReference>
<dbReference type="GO" id="GO:0008311">
    <property type="term" value="F:double-stranded DNA 3'-5' DNA exonuclease activity"/>
    <property type="evidence" value="ECO:0007669"/>
    <property type="project" value="UniProtKB-EC"/>
</dbReference>
<gene>
    <name evidence="9" type="primary">xthA</name>
    <name evidence="9" type="ordered locus">PMT_1294</name>
</gene>
<feature type="binding site" evidence="6">
    <location>
        <position position="255"/>
    </location>
    <ligand>
        <name>Mg(2+)</name>
        <dbReference type="ChEBI" id="CHEBI:18420"/>
        <label>1</label>
    </ligand>
</feature>
<dbReference type="InterPro" id="IPR036691">
    <property type="entry name" value="Endo/exonu/phosph_ase_sf"/>
</dbReference>
<dbReference type="Proteomes" id="UP000001423">
    <property type="component" value="Chromosome"/>
</dbReference>
<dbReference type="InterPro" id="IPR020847">
    <property type="entry name" value="AP_endonuclease_F1_BS"/>
</dbReference>
<dbReference type="HOGENOM" id="CLU_027539_0_1_3"/>
<evidence type="ECO:0000256" key="2">
    <source>
        <dbReference type="ARBA" id="ARBA00022723"/>
    </source>
</evidence>
<dbReference type="RefSeq" id="WP_011130663.1">
    <property type="nucleotide sequence ID" value="NC_005071.1"/>
</dbReference>
<dbReference type="PROSITE" id="PS00726">
    <property type="entry name" value="AP_NUCLEASE_F1_1"/>
    <property type="match status" value="1"/>
</dbReference>
<dbReference type="PANTHER" id="PTHR43250:SF2">
    <property type="entry name" value="EXODEOXYRIBONUCLEASE III"/>
    <property type="match status" value="1"/>
</dbReference>
<dbReference type="GO" id="GO:0003677">
    <property type="term" value="F:DNA binding"/>
    <property type="evidence" value="ECO:0007669"/>
    <property type="project" value="InterPro"/>
</dbReference>
<reference evidence="9 10" key="1">
    <citation type="journal article" date="2003" name="Nature">
        <title>Genome divergence in two Prochlorococcus ecotypes reflects oceanic niche differentiation.</title>
        <authorList>
            <person name="Rocap G."/>
            <person name="Larimer F.W."/>
            <person name="Lamerdin J.E."/>
            <person name="Malfatti S."/>
            <person name="Chain P."/>
            <person name="Ahlgren N.A."/>
            <person name="Arellano A."/>
            <person name="Coleman M."/>
            <person name="Hauser L."/>
            <person name="Hess W.R."/>
            <person name="Johnson Z.I."/>
            <person name="Land M.L."/>
            <person name="Lindell D."/>
            <person name="Post A.F."/>
            <person name="Regala W."/>
            <person name="Shah M."/>
            <person name="Shaw S.L."/>
            <person name="Steglich C."/>
            <person name="Sullivan M.B."/>
            <person name="Ting C.S."/>
            <person name="Tolonen A."/>
            <person name="Webb E.A."/>
            <person name="Zinser E.R."/>
            <person name="Chisholm S.W."/>
        </authorList>
    </citation>
    <scope>NUCLEOTIDE SEQUENCE [LARGE SCALE GENOMIC DNA]</scope>
    <source>
        <strain evidence="10">MIT 9313</strain>
    </source>
</reference>
<keyword evidence="4 6" id="KW-0460">Magnesium</keyword>
<feature type="binding site" evidence="6">
    <location>
        <position position="156"/>
    </location>
    <ligand>
        <name>Mg(2+)</name>
        <dbReference type="ChEBI" id="CHEBI:18420"/>
        <label>1</label>
    </ligand>
</feature>
<dbReference type="InterPro" id="IPR004808">
    <property type="entry name" value="AP_endonuc_1"/>
</dbReference>
<feature type="active site" description="Proton donor/acceptor" evidence="5">
    <location>
        <position position="154"/>
    </location>
</feature>
<dbReference type="EMBL" id="BX548175">
    <property type="protein sequence ID" value="CAE21469.1"/>
    <property type="molecule type" value="Genomic_DNA"/>
</dbReference>
<keyword evidence="10" id="KW-1185">Reference proteome</keyword>
<dbReference type="EC" id="3.1.11.2" evidence="9"/>
<evidence type="ECO:0000256" key="3">
    <source>
        <dbReference type="ARBA" id="ARBA00022801"/>
    </source>
</evidence>
<evidence type="ECO:0000259" key="8">
    <source>
        <dbReference type="Pfam" id="PF03372"/>
    </source>
</evidence>
<dbReference type="PROSITE" id="PS51435">
    <property type="entry name" value="AP_NUCLEASE_F1_4"/>
    <property type="match status" value="1"/>
</dbReference>
<feature type="active site" description="Proton acceptor" evidence="5">
    <location>
        <position position="255"/>
    </location>
</feature>
<dbReference type="Gene3D" id="3.60.10.10">
    <property type="entry name" value="Endonuclease/exonuclease/phosphatase"/>
    <property type="match status" value="1"/>
</dbReference>
<dbReference type="GO" id="GO:0006281">
    <property type="term" value="P:DNA repair"/>
    <property type="evidence" value="ECO:0007669"/>
    <property type="project" value="InterPro"/>
</dbReference>
<sequence>MQIATWNVNSIRTRLDQVQAWLKDAQPDLLCLQETKVDDPLFPHEVFEAQGYQVHFHGQKAYNGVAIVSRQPLEDVRRGFTGELPEDAEALQLGEQKRVISALVNNIRIVNAYVPNGSALKSEKYPYKLEWLSCLNRYLCAQAKRDEPLCLVGDFNIALEARDIHHPELLTGGIMASELEREALLKVLGDRLHDVFRVFEPDANHWSWWDYRSGAWDRDQGWRIDHIYLCDELLSQARSCVIHKHLRGHEKPSDHAPVSVDLNWTPTDDDEEMSELFSN</sequence>
<dbReference type="GO" id="GO:0004519">
    <property type="term" value="F:endonuclease activity"/>
    <property type="evidence" value="ECO:0007669"/>
    <property type="project" value="InterPro"/>
</dbReference>
<dbReference type="KEGG" id="pmt:PMT_1294"/>
<feature type="binding site" evidence="6">
    <location>
        <position position="34"/>
    </location>
    <ligand>
        <name>Mg(2+)</name>
        <dbReference type="ChEBI" id="CHEBI:18420"/>
        <label>1</label>
    </ligand>
</feature>
<feature type="binding site" evidence="6">
    <location>
        <position position="154"/>
    </location>
    <ligand>
        <name>Mg(2+)</name>
        <dbReference type="ChEBI" id="CHEBI:18420"/>
        <label>1</label>
    </ligand>
</feature>
<evidence type="ECO:0000256" key="4">
    <source>
        <dbReference type="ARBA" id="ARBA00022842"/>
    </source>
</evidence>
<organism evidence="9 10">
    <name type="scientific">Prochlorococcus marinus (strain MIT 9313)</name>
    <dbReference type="NCBI Taxonomy" id="74547"/>
    <lineage>
        <taxon>Bacteria</taxon>
        <taxon>Bacillati</taxon>
        <taxon>Cyanobacteriota</taxon>
        <taxon>Cyanophyceae</taxon>
        <taxon>Synechococcales</taxon>
        <taxon>Prochlorococcaceae</taxon>
        <taxon>Prochlorococcus</taxon>
    </lineage>
</organism>
<keyword evidence="2 6" id="KW-0479">Metal-binding</keyword>
<dbReference type="GO" id="GO:0046872">
    <property type="term" value="F:metal ion binding"/>
    <property type="evidence" value="ECO:0007669"/>
    <property type="project" value="UniProtKB-KW"/>
</dbReference>
<dbReference type="SUPFAM" id="SSF56219">
    <property type="entry name" value="DNase I-like"/>
    <property type="match status" value="1"/>
</dbReference>
<feature type="site" description="Interaction with DNA substrate" evidence="7">
    <location>
        <position position="255"/>
    </location>
</feature>
<feature type="active site" evidence="5">
    <location>
        <position position="113"/>
    </location>
</feature>
<dbReference type="AlphaFoldDB" id="Q7V679"/>
<comment type="cofactor">
    <cofactor evidence="6">
        <name>Mg(2+)</name>
        <dbReference type="ChEBI" id="CHEBI:18420"/>
    </cofactor>
    <cofactor evidence="6">
        <name>Mn(2+)</name>
        <dbReference type="ChEBI" id="CHEBI:29035"/>
    </cofactor>
    <text evidence="6">Probably binds two magnesium or manganese ions per subunit.</text>
</comment>
<comment type="similarity">
    <text evidence="1">Belongs to the DNA repair enzymes AP/ExoA family.</text>
</comment>
<dbReference type="CDD" id="cd09086">
    <property type="entry name" value="ExoIII-like_AP-endo"/>
    <property type="match status" value="1"/>
</dbReference>
<evidence type="ECO:0000256" key="1">
    <source>
        <dbReference type="ARBA" id="ARBA00007092"/>
    </source>
</evidence>
<name>Q7V679_PROMM</name>
<dbReference type="InterPro" id="IPR037493">
    <property type="entry name" value="ExoIII-like"/>
</dbReference>
<dbReference type="Pfam" id="PF03372">
    <property type="entry name" value="Exo_endo_phos"/>
    <property type="match status" value="1"/>
</dbReference>
<keyword evidence="6" id="KW-0464">Manganese</keyword>
<evidence type="ECO:0000313" key="10">
    <source>
        <dbReference type="Proteomes" id="UP000001423"/>
    </source>
</evidence>
<dbReference type="NCBIfam" id="TIGR00195">
    <property type="entry name" value="exoDNase_III"/>
    <property type="match status" value="1"/>
</dbReference>
<dbReference type="InterPro" id="IPR005135">
    <property type="entry name" value="Endo/exonuclease/phosphatase"/>
</dbReference>
<dbReference type="PANTHER" id="PTHR43250">
    <property type="entry name" value="EXODEOXYRIBONUCLEASE III"/>
    <property type="match status" value="1"/>
</dbReference>
<feature type="site" description="Transition state stabilizer" evidence="7">
    <location>
        <position position="156"/>
    </location>
</feature>
<dbReference type="eggNOG" id="COG0708">
    <property type="taxonomic scope" value="Bacteria"/>
</dbReference>
<evidence type="ECO:0000256" key="5">
    <source>
        <dbReference type="PIRSR" id="PIRSR604808-1"/>
    </source>
</evidence>
<keyword evidence="3 9" id="KW-0378">Hydrolase</keyword>
<evidence type="ECO:0000256" key="6">
    <source>
        <dbReference type="PIRSR" id="PIRSR604808-2"/>
    </source>
</evidence>
<feature type="domain" description="Endonuclease/exonuclease/phosphatase" evidence="8">
    <location>
        <begin position="4"/>
        <end position="255"/>
    </location>
</feature>
<protein>
    <submittedName>
        <fullName evidence="9">Exodeoxyribonuclease III</fullName>
        <ecNumber evidence="9">3.1.11.2</ecNumber>
    </submittedName>
</protein>
<dbReference type="OrthoDB" id="9803914at2"/>
<accession>Q7V679</accession>
<evidence type="ECO:0000313" key="9">
    <source>
        <dbReference type="EMBL" id="CAE21469.1"/>
    </source>
</evidence>
<feature type="binding site" evidence="6">
    <location>
        <position position="254"/>
    </location>
    <ligand>
        <name>Mg(2+)</name>
        <dbReference type="ChEBI" id="CHEBI:18420"/>
        <label>1</label>
    </ligand>
</feature>
<feature type="binding site" evidence="6">
    <location>
        <position position="7"/>
    </location>
    <ligand>
        <name>Mg(2+)</name>
        <dbReference type="ChEBI" id="CHEBI:18420"/>
        <label>1</label>
    </ligand>
</feature>
<proteinExistence type="inferred from homology"/>
<feature type="site" description="Important for catalytic activity" evidence="7">
    <location>
        <position position="225"/>
    </location>
</feature>
<evidence type="ECO:0000256" key="7">
    <source>
        <dbReference type="PIRSR" id="PIRSR604808-3"/>
    </source>
</evidence>